<keyword evidence="1" id="KW-0732">Signal</keyword>
<evidence type="ECO:0000313" key="2">
    <source>
        <dbReference type="EMBL" id="RKF05851.1"/>
    </source>
</evidence>
<feature type="signal peptide" evidence="1">
    <location>
        <begin position="1"/>
        <end position="20"/>
    </location>
</feature>
<gene>
    <name evidence="2" type="ORF">DEM25_014835</name>
</gene>
<evidence type="ECO:0000313" key="3">
    <source>
        <dbReference type="Proteomes" id="UP000246132"/>
    </source>
</evidence>
<organism evidence="2 3">
    <name type="scientific">Oceaniradius stylonematis</name>
    <dbReference type="NCBI Taxonomy" id="2184161"/>
    <lineage>
        <taxon>Bacteria</taxon>
        <taxon>Pseudomonadati</taxon>
        <taxon>Pseudomonadota</taxon>
        <taxon>Alphaproteobacteria</taxon>
        <taxon>Hyphomicrobiales</taxon>
        <taxon>Ahrensiaceae</taxon>
        <taxon>Oceaniradius</taxon>
    </lineage>
</organism>
<accession>A0A3A8AJI6</accession>
<keyword evidence="2" id="KW-0449">Lipoprotein</keyword>
<sequence>MNPIRLVTVAAILVALAGCANTIRGVGQDTANAVNATQQAAGNVAGAVN</sequence>
<reference evidence="2 3" key="1">
    <citation type="journal article" date="2018" name="Int. J. Syst. Bacteriol.">
        <title>Oceaniradius stylonemae gen. nov., sp. nov., isolated from a red alga, Stylonema cornu-cervi.</title>
        <authorList>
            <person name="Jeong S."/>
        </authorList>
    </citation>
    <scope>NUCLEOTIDE SEQUENCE [LARGE SCALE GENOMIC DNA]</scope>
    <source>
        <strain evidence="2 3">StC1</strain>
    </source>
</reference>
<dbReference type="AlphaFoldDB" id="A0A3A8AJI6"/>
<proteinExistence type="predicted"/>
<name>A0A3A8AJI6_9HYPH</name>
<dbReference type="EMBL" id="QFWV02000008">
    <property type="protein sequence ID" value="RKF05851.1"/>
    <property type="molecule type" value="Genomic_DNA"/>
</dbReference>
<keyword evidence="3" id="KW-1185">Reference proteome</keyword>
<comment type="caution">
    <text evidence="2">The sequence shown here is derived from an EMBL/GenBank/DDBJ whole genome shotgun (WGS) entry which is preliminary data.</text>
</comment>
<evidence type="ECO:0000256" key="1">
    <source>
        <dbReference type="SAM" id="SignalP"/>
    </source>
</evidence>
<dbReference type="Proteomes" id="UP000246132">
    <property type="component" value="Unassembled WGS sequence"/>
</dbReference>
<feature type="chain" id="PRO_5018766265" evidence="1">
    <location>
        <begin position="21"/>
        <end position="49"/>
    </location>
</feature>
<dbReference type="RefSeq" id="WP_109768215.1">
    <property type="nucleotide sequence ID" value="NZ_CP159474.1"/>
</dbReference>
<protein>
    <submittedName>
        <fullName evidence="2">Entericidin A/B family lipoprotein</fullName>
    </submittedName>
</protein>
<dbReference type="PROSITE" id="PS51257">
    <property type="entry name" value="PROKAR_LIPOPROTEIN"/>
    <property type="match status" value="1"/>
</dbReference>